<proteinExistence type="predicted"/>
<sequence>MSTGRPFLLLTAESGFPFSFPPEGADRYDLYNGSGKLRHGPVIGVHADKLFWSDTLFVGHPFRFSLLLFFTLFLKNG</sequence>
<name>A0A0E3SEG3_9EURY</name>
<evidence type="ECO:0000313" key="1">
    <source>
        <dbReference type="EMBL" id="AKB78572.1"/>
    </source>
</evidence>
<dbReference type="AlphaFoldDB" id="A0A0E3SEG3"/>
<dbReference type="EMBL" id="CP009516">
    <property type="protein sequence ID" value="AKB78572.1"/>
    <property type="molecule type" value="Genomic_DNA"/>
</dbReference>
<dbReference type="RefSeq" id="WP_048139650.1">
    <property type="nucleotide sequence ID" value="NZ_CP009516.1"/>
</dbReference>
<keyword evidence="2" id="KW-1185">Reference proteome</keyword>
<gene>
    <name evidence="1" type="ORF">MSHOH_2089</name>
</gene>
<dbReference type="HOGENOM" id="CLU_2629737_0_0_2"/>
<dbReference type="Proteomes" id="UP000033101">
    <property type="component" value="Chromosome"/>
</dbReference>
<dbReference type="PATRIC" id="fig|1434110.4.peg.2657"/>
<dbReference type="KEGG" id="mhor:MSHOH_2089"/>
<reference evidence="1 2" key="1">
    <citation type="submission" date="2014-07" db="EMBL/GenBank/DDBJ databases">
        <title>Methanogenic archaea and the global carbon cycle.</title>
        <authorList>
            <person name="Henriksen J.R."/>
            <person name="Luke J."/>
            <person name="Reinhart S."/>
            <person name="Benedict M.N."/>
            <person name="Youngblut N.D."/>
            <person name="Metcalf M.E."/>
            <person name="Whitaker R.J."/>
            <person name="Metcalf W.W."/>
        </authorList>
    </citation>
    <scope>NUCLEOTIDE SEQUENCE [LARGE SCALE GENOMIC DNA]</scope>
    <source>
        <strain evidence="1 2">HB-1</strain>
    </source>
</reference>
<protein>
    <submittedName>
        <fullName evidence="1">Uncharacterized protein</fullName>
    </submittedName>
</protein>
<accession>A0A0E3SEG3</accession>
<evidence type="ECO:0000313" key="2">
    <source>
        <dbReference type="Proteomes" id="UP000033101"/>
    </source>
</evidence>
<organism evidence="1 2">
    <name type="scientific">Methanosarcina horonobensis HB-1 = JCM 15518</name>
    <dbReference type="NCBI Taxonomy" id="1434110"/>
    <lineage>
        <taxon>Archaea</taxon>
        <taxon>Methanobacteriati</taxon>
        <taxon>Methanobacteriota</taxon>
        <taxon>Stenosarchaea group</taxon>
        <taxon>Methanomicrobia</taxon>
        <taxon>Methanosarcinales</taxon>
        <taxon>Methanosarcinaceae</taxon>
        <taxon>Methanosarcina</taxon>
    </lineage>
</organism>
<dbReference type="GeneID" id="43868972"/>
<dbReference type="STRING" id="1434110.MSHOH_2089"/>